<dbReference type="Proteomes" id="UP000289794">
    <property type="component" value="Chromosome"/>
</dbReference>
<dbReference type="PANTHER" id="PTHR43800">
    <property type="entry name" value="PEPTIDYL-LYSINE N-ACETYLTRANSFERASE YJAB"/>
    <property type="match status" value="1"/>
</dbReference>
<dbReference type="InterPro" id="IPR000182">
    <property type="entry name" value="GNAT_dom"/>
</dbReference>
<sequence length="147" mass="16913">MEIKKHSLRDPQLIKELVDIWHASVLATHTFLTERDIEKIAEYVPDAVKNIPTLITAEQRGVVIGFAAVDGEKLEMLFIHPDFRGQGTGKQIVEYLLENCGIKEVCVNEQNPQAKGFYEHMGFEVYRRTETDEQGNAFPILYMKYKK</sequence>
<dbReference type="Gene3D" id="3.40.630.30">
    <property type="match status" value="1"/>
</dbReference>
<feature type="domain" description="N-acetyltransferase" evidence="3">
    <location>
        <begin position="1"/>
        <end position="147"/>
    </location>
</feature>
<dbReference type="Pfam" id="PF13673">
    <property type="entry name" value="Acetyltransf_10"/>
    <property type="match status" value="1"/>
</dbReference>
<evidence type="ECO:0000256" key="1">
    <source>
        <dbReference type="ARBA" id="ARBA00022679"/>
    </source>
</evidence>
<dbReference type="PROSITE" id="PS51186">
    <property type="entry name" value="GNAT"/>
    <property type="match status" value="1"/>
</dbReference>
<dbReference type="RefSeq" id="WP_130182806.1">
    <property type="nucleotide sequence ID" value="NZ_CP035945.1"/>
</dbReference>
<accession>A0A4P6M5R8</accession>
<dbReference type="SUPFAM" id="SSF55729">
    <property type="entry name" value="Acyl-CoA N-acyltransferases (Nat)"/>
    <property type="match status" value="1"/>
</dbReference>
<dbReference type="PANTHER" id="PTHR43800:SF1">
    <property type="entry name" value="PEPTIDYL-LYSINE N-ACETYLTRANSFERASE YJAB"/>
    <property type="match status" value="1"/>
</dbReference>
<keyword evidence="2 4" id="KW-0012">Acyltransferase</keyword>
<dbReference type="EC" id="2.3.1.-" evidence="4"/>
<dbReference type="AlphaFoldDB" id="A0A4P6M5R8"/>
<protein>
    <submittedName>
        <fullName evidence="4">Putative N-acetyltransferase YjaB</fullName>
        <ecNumber evidence="4">2.3.1.-</ecNumber>
    </submittedName>
</protein>
<name>A0A4P6M5R8_9FIRM</name>
<dbReference type="EMBL" id="CP035945">
    <property type="protein sequence ID" value="QBE99892.1"/>
    <property type="molecule type" value="Genomic_DNA"/>
</dbReference>
<dbReference type="GO" id="GO:0016747">
    <property type="term" value="F:acyltransferase activity, transferring groups other than amino-acyl groups"/>
    <property type="evidence" value="ECO:0007669"/>
    <property type="project" value="InterPro"/>
</dbReference>
<dbReference type="InterPro" id="IPR016181">
    <property type="entry name" value="Acyl_CoA_acyltransferase"/>
</dbReference>
<dbReference type="CDD" id="cd04301">
    <property type="entry name" value="NAT_SF"/>
    <property type="match status" value="1"/>
</dbReference>
<organism evidence="4 5">
    <name type="scientific">Blautia producta</name>
    <dbReference type="NCBI Taxonomy" id="33035"/>
    <lineage>
        <taxon>Bacteria</taxon>
        <taxon>Bacillati</taxon>
        <taxon>Bacillota</taxon>
        <taxon>Clostridia</taxon>
        <taxon>Lachnospirales</taxon>
        <taxon>Lachnospiraceae</taxon>
        <taxon>Blautia</taxon>
    </lineage>
</organism>
<proteinExistence type="predicted"/>
<keyword evidence="1 4" id="KW-0808">Transferase</keyword>
<reference evidence="4 5" key="1">
    <citation type="submission" date="2019-01" db="EMBL/GenBank/DDBJ databases">
        <title>PMF-metabolizing Aryl O-demethylase.</title>
        <authorList>
            <person name="Kim M."/>
        </authorList>
    </citation>
    <scope>NUCLEOTIDE SEQUENCE [LARGE SCALE GENOMIC DNA]</scope>
    <source>
        <strain evidence="4 5">PMF1</strain>
    </source>
</reference>
<dbReference type="KEGG" id="bpro:PMF13cell1_05486"/>
<evidence type="ECO:0000259" key="3">
    <source>
        <dbReference type="PROSITE" id="PS51186"/>
    </source>
</evidence>
<evidence type="ECO:0000313" key="5">
    <source>
        <dbReference type="Proteomes" id="UP000289794"/>
    </source>
</evidence>
<evidence type="ECO:0000256" key="2">
    <source>
        <dbReference type="ARBA" id="ARBA00023315"/>
    </source>
</evidence>
<evidence type="ECO:0000313" key="4">
    <source>
        <dbReference type="EMBL" id="QBE99892.1"/>
    </source>
</evidence>
<gene>
    <name evidence="4" type="primary">yjaB_2</name>
    <name evidence="4" type="ORF">PMF13cell1_05486</name>
</gene>